<evidence type="ECO:0000256" key="4">
    <source>
        <dbReference type="ARBA" id="ARBA00012388"/>
    </source>
</evidence>
<keyword evidence="5" id="KW-0963">Cytoplasm</keyword>
<accession>A0A0P7U8P2</accession>
<evidence type="ECO:0000256" key="5">
    <source>
        <dbReference type="ARBA" id="ARBA00022490"/>
    </source>
</evidence>
<evidence type="ECO:0000256" key="12">
    <source>
        <dbReference type="ARBA" id="ARBA00047933"/>
    </source>
</evidence>
<keyword evidence="6" id="KW-0808">Transferase</keyword>
<dbReference type="AlphaFoldDB" id="A0A0P7U8P2"/>
<evidence type="ECO:0000256" key="3">
    <source>
        <dbReference type="ARBA" id="ARBA00007631"/>
    </source>
</evidence>
<keyword evidence="8" id="KW-0694">RNA-binding</keyword>
<evidence type="ECO:0000256" key="9">
    <source>
        <dbReference type="ARBA" id="ARBA00023212"/>
    </source>
</evidence>
<evidence type="ECO:0000256" key="1">
    <source>
        <dbReference type="ARBA" id="ARBA00004123"/>
    </source>
</evidence>
<comment type="similarity">
    <text evidence="3">Belongs to the TENT family.</text>
</comment>
<dbReference type="GO" id="GO:0003723">
    <property type="term" value="F:RNA binding"/>
    <property type="evidence" value="ECO:0007669"/>
    <property type="project" value="UniProtKB-KW"/>
</dbReference>
<dbReference type="Proteomes" id="UP000034805">
    <property type="component" value="Unassembled WGS sequence"/>
</dbReference>
<dbReference type="GO" id="GO:0005813">
    <property type="term" value="C:centrosome"/>
    <property type="evidence" value="ECO:0007669"/>
    <property type="project" value="UniProtKB-SubCell"/>
</dbReference>
<keyword evidence="7" id="KW-0548">Nucleotidyltransferase</keyword>
<dbReference type="EMBL" id="JARO02032984">
    <property type="protein sequence ID" value="KPP56096.1"/>
    <property type="molecule type" value="Genomic_DNA"/>
</dbReference>
<evidence type="ECO:0000256" key="7">
    <source>
        <dbReference type="ARBA" id="ARBA00022695"/>
    </source>
</evidence>
<reference evidence="13 14" key="1">
    <citation type="submission" date="2015-08" db="EMBL/GenBank/DDBJ databases">
        <title>The genome of the Asian arowana (Scleropages formosus).</title>
        <authorList>
            <person name="Tan M.H."/>
            <person name="Gan H.M."/>
            <person name="Croft L.J."/>
            <person name="Austin C.M."/>
        </authorList>
    </citation>
    <scope>NUCLEOTIDE SEQUENCE [LARGE SCALE GENOMIC DNA]</scope>
    <source>
        <strain evidence="13">Aro1</strain>
    </source>
</reference>
<organism evidence="13 14">
    <name type="scientific">Scleropages formosus</name>
    <name type="common">Asian bonytongue</name>
    <name type="synonym">Osteoglossum formosum</name>
    <dbReference type="NCBI Taxonomy" id="113540"/>
    <lineage>
        <taxon>Eukaryota</taxon>
        <taxon>Metazoa</taxon>
        <taxon>Chordata</taxon>
        <taxon>Craniata</taxon>
        <taxon>Vertebrata</taxon>
        <taxon>Euteleostomi</taxon>
        <taxon>Actinopterygii</taxon>
        <taxon>Neopterygii</taxon>
        <taxon>Teleostei</taxon>
        <taxon>Osteoglossocephala</taxon>
        <taxon>Osteoglossomorpha</taxon>
        <taxon>Osteoglossiformes</taxon>
        <taxon>Osteoglossidae</taxon>
        <taxon>Scleropages</taxon>
    </lineage>
</organism>
<evidence type="ECO:0000256" key="8">
    <source>
        <dbReference type="ARBA" id="ARBA00022884"/>
    </source>
</evidence>
<evidence type="ECO:0000256" key="11">
    <source>
        <dbReference type="ARBA" id="ARBA00039206"/>
    </source>
</evidence>
<name>A0A0P7U8P2_SCLFO</name>
<comment type="subcellular location">
    <subcellularLocation>
        <location evidence="2">Cytoplasm</location>
        <location evidence="2">Cytoskeleton</location>
        <location evidence="2">Microtubule organizing center</location>
        <location evidence="2">Centrosome</location>
    </subcellularLocation>
    <subcellularLocation>
        <location evidence="1">Nucleus</location>
    </subcellularLocation>
</comment>
<comment type="caution">
    <text evidence="13">The sequence shown here is derived from an EMBL/GenBank/DDBJ whole genome shotgun (WGS) entry which is preliminary data.</text>
</comment>
<feature type="non-terminal residue" evidence="13">
    <location>
        <position position="71"/>
    </location>
</feature>
<evidence type="ECO:0000256" key="6">
    <source>
        <dbReference type="ARBA" id="ARBA00022679"/>
    </source>
</evidence>
<dbReference type="PANTHER" id="PTHR12974:SF34">
    <property type="entry name" value="TERMINAL NUCLEOTIDYLTRANSFERASE 5C"/>
    <property type="match status" value="1"/>
</dbReference>
<dbReference type="Pfam" id="PF07984">
    <property type="entry name" value="NTP_transf_7"/>
    <property type="match status" value="1"/>
</dbReference>
<evidence type="ECO:0000256" key="10">
    <source>
        <dbReference type="ARBA" id="ARBA00023242"/>
    </source>
</evidence>
<proteinExistence type="inferred from homology"/>
<keyword evidence="9" id="KW-0206">Cytoskeleton</keyword>
<sequence length="71" mass="7947">MADAASAAEERESCSVLTWEQVSRLDEVLSTAVPVHGRGNFPTLEVRLRDIVRMVRGRLERKGIAVKDVRL</sequence>
<evidence type="ECO:0000313" key="14">
    <source>
        <dbReference type="Proteomes" id="UP000034805"/>
    </source>
</evidence>
<evidence type="ECO:0000313" key="13">
    <source>
        <dbReference type="EMBL" id="KPP56096.1"/>
    </source>
</evidence>
<dbReference type="GO" id="GO:1990817">
    <property type="term" value="F:poly(A) RNA polymerase activity"/>
    <property type="evidence" value="ECO:0007669"/>
    <property type="project" value="UniProtKB-EC"/>
</dbReference>
<dbReference type="GO" id="GO:0005634">
    <property type="term" value="C:nucleus"/>
    <property type="evidence" value="ECO:0007669"/>
    <property type="project" value="UniProtKB-SubCell"/>
</dbReference>
<evidence type="ECO:0000256" key="2">
    <source>
        <dbReference type="ARBA" id="ARBA00004300"/>
    </source>
</evidence>
<dbReference type="PANTHER" id="PTHR12974">
    <property type="entry name" value="PRION-LIKE- Q/N-RICH -DOMAIN-BEARING PROTEIN PROTEIN 44"/>
    <property type="match status" value="1"/>
</dbReference>
<dbReference type="InterPro" id="IPR012937">
    <property type="entry name" value="TET5"/>
</dbReference>
<gene>
    <name evidence="13" type="ORF">Z043_126361</name>
</gene>
<comment type="catalytic activity">
    <reaction evidence="12">
        <text>RNA(n) + ATP = RNA(n)-3'-adenine ribonucleotide + diphosphate</text>
        <dbReference type="Rhea" id="RHEA:11332"/>
        <dbReference type="Rhea" id="RHEA-COMP:14527"/>
        <dbReference type="Rhea" id="RHEA-COMP:17347"/>
        <dbReference type="ChEBI" id="CHEBI:30616"/>
        <dbReference type="ChEBI" id="CHEBI:33019"/>
        <dbReference type="ChEBI" id="CHEBI:140395"/>
        <dbReference type="ChEBI" id="CHEBI:173115"/>
        <dbReference type="EC" id="2.7.7.19"/>
    </reaction>
    <physiologicalReaction direction="left-to-right" evidence="12">
        <dbReference type="Rhea" id="RHEA:11333"/>
    </physiologicalReaction>
</comment>
<protein>
    <recommendedName>
        <fullName evidence="11">Terminal nucleotidyltransferase 5C</fullName>
        <ecNumber evidence="4">2.7.7.19</ecNumber>
    </recommendedName>
</protein>
<dbReference type="EC" id="2.7.7.19" evidence="4"/>
<dbReference type="GO" id="GO:0048255">
    <property type="term" value="P:mRNA stabilization"/>
    <property type="evidence" value="ECO:0007669"/>
    <property type="project" value="TreeGrafter"/>
</dbReference>
<keyword evidence="10" id="KW-0539">Nucleus</keyword>